<gene>
    <name evidence="1" type="ORF">MU1_19420</name>
</gene>
<proteinExistence type="predicted"/>
<dbReference type="Proteomes" id="UP001157114">
    <property type="component" value="Unassembled WGS sequence"/>
</dbReference>
<organism evidence="1 2">
    <name type="scientific">Paenibacillus glycanilyticus</name>
    <dbReference type="NCBI Taxonomy" id="126569"/>
    <lineage>
        <taxon>Bacteria</taxon>
        <taxon>Bacillati</taxon>
        <taxon>Bacillota</taxon>
        <taxon>Bacilli</taxon>
        <taxon>Bacillales</taxon>
        <taxon>Paenibacillaceae</taxon>
        <taxon>Paenibacillus</taxon>
    </lineage>
</organism>
<dbReference type="RefSeq" id="WP_284238354.1">
    <property type="nucleotide sequence ID" value="NZ_BSSQ01000008.1"/>
</dbReference>
<evidence type="ECO:0000313" key="2">
    <source>
        <dbReference type="Proteomes" id="UP001157114"/>
    </source>
</evidence>
<evidence type="ECO:0008006" key="3">
    <source>
        <dbReference type="Google" id="ProtNLM"/>
    </source>
</evidence>
<comment type="caution">
    <text evidence="1">The sequence shown here is derived from an EMBL/GenBank/DDBJ whole genome shotgun (WGS) entry which is preliminary data.</text>
</comment>
<keyword evidence="2" id="KW-1185">Reference proteome</keyword>
<protein>
    <recommendedName>
        <fullName evidence="3">AraC family transcriptional regulator</fullName>
    </recommendedName>
</protein>
<name>A0ABQ6GEX9_9BACL</name>
<evidence type="ECO:0000313" key="1">
    <source>
        <dbReference type="EMBL" id="GLX67597.1"/>
    </source>
</evidence>
<reference evidence="1 2" key="1">
    <citation type="submission" date="2023-03" db="EMBL/GenBank/DDBJ databases">
        <title>Draft genome sequence of the bacteria which degrade cell wall of Tricholomamatutake.</title>
        <authorList>
            <person name="Konishi Y."/>
            <person name="Fukuta Y."/>
            <person name="Shirasaka N."/>
        </authorList>
    </citation>
    <scope>NUCLEOTIDE SEQUENCE [LARGE SCALE GENOMIC DNA]</scope>
    <source>
        <strain evidence="2">mu1</strain>
    </source>
</reference>
<accession>A0ABQ6GEX9</accession>
<sequence length="170" mass="20006">MRETGRWEQTIFQRAVTHFYALRYSLWIQELPHDQPYDIHHQYLWDIRMHEPVYQAFSEILGTTALWAQLIPEEPAPVKGIICLQHSVPIPLEQCRLNYAQIGDLVLYNPEVHSLDLDSVPDHSWLPIAFFPAQPDQPCLLKERLRSWEARTSHTFLSARGHKLLGSERW</sequence>
<dbReference type="EMBL" id="BSSQ01000008">
    <property type="protein sequence ID" value="GLX67597.1"/>
    <property type="molecule type" value="Genomic_DNA"/>
</dbReference>